<dbReference type="STRING" id="661478.OP10G_1119"/>
<proteinExistence type="predicted"/>
<reference evidence="1 2" key="1">
    <citation type="journal article" date="2014" name="PLoS ONE">
        <title>The first complete genome sequence of the class fimbriimonadia in the phylum armatimonadetes.</title>
        <authorList>
            <person name="Hu Z.Y."/>
            <person name="Wang Y.Z."/>
            <person name="Im W.T."/>
            <person name="Wang S.Y."/>
            <person name="Zhao G.P."/>
            <person name="Zheng H.J."/>
            <person name="Quan Z.X."/>
        </authorList>
    </citation>
    <scope>NUCLEOTIDE SEQUENCE [LARGE SCALE GENOMIC DNA]</scope>
    <source>
        <strain evidence="1">Gsoil 348</strain>
    </source>
</reference>
<gene>
    <name evidence="1" type="ORF">OP10G_1119</name>
</gene>
<dbReference type="Proteomes" id="UP000027982">
    <property type="component" value="Chromosome"/>
</dbReference>
<evidence type="ECO:0000313" key="2">
    <source>
        <dbReference type="Proteomes" id="UP000027982"/>
    </source>
</evidence>
<dbReference type="AlphaFoldDB" id="A0A068NM43"/>
<dbReference type="KEGG" id="fgi:OP10G_1119"/>
<protein>
    <submittedName>
        <fullName evidence="1">Uncharacterized protein</fullName>
    </submittedName>
</protein>
<accession>A0A068NM43</accession>
<name>A0A068NM43_FIMGI</name>
<keyword evidence="2" id="KW-1185">Reference proteome</keyword>
<organism evidence="1 2">
    <name type="scientific">Fimbriimonas ginsengisoli Gsoil 348</name>
    <dbReference type="NCBI Taxonomy" id="661478"/>
    <lineage>
        <taxon>Bacteria</taxon>
        <taxon>Bacillati</taxon>
        <taxon>Armatimonadota</taxon>
        <taxon>Fimbriimonadia</taxon>
        <taxon>Fimbriimonadales</taxon>
        <taxon>Fimbriimonadaceae</taxon>
        <taxon>Fimbriimonas</taxon>
    </lineage>
</organism>
<evidence type="ECO:0000313" key="1">
    <source>
        <dbReference type="EMBL" id="AIE84487.1"/>
    </source>
</evidence>
<dbReference type="EMBL" id="CP007139">
    <property type="protein sequence ID" value="AIE84487.1"/>
    <property type="molecule type" value="Genomic_DNA"/>
</dbReference>
<sequence>MSLGAGVTAAGLVGKYERSGNVLIMHVRENDRVANLAWVFRWLGPNKIALKLPQGNGKEMIFIRGDSPSK</sequence>
<dbReference type="HOGENOM" id="CLU_2751894_0_0_0"/>